<dbReference type="Proteomes" id="UP000290288">
    <property type="component" value="Unassembled WGS sequence"/>
</dbReference>
<sequence length="166" mass="17037">MFAGDEVDAEEKDPEGAAVCLAAVLAVEDGVDDVSTGFSGDEVDTEEKDSEGVAVGSATAVVMEGDGVDVVSFDDVGSFLYAGRGLGRGFGTRGGTMLFVGDDGVDTDEEGAAVSAEGEAAVPFAGDMLSSLLFVHGSRKSKEDAAEAWCRPMKMDRFLSDCCVGI</sequence>
<reference evidence="1 2" key="1">
    <citation type="submission" date="2019-01" db="EMBL/GenBank/DDBJ databases">
        <title>Draft genome sequence of Psathyrella aberdarensis IHI B618.</title>
        <authorList>
            <person name="Buettner E."/>
            <person name="Kellner H."/>
        </authorList>
    </citation>
    <scope>NUCLEOTIDE SEQUENCE [LARGE SCALE GENOMIC DNA]</scope>
    <source>
        <strain evidence="1 2">IHI B618</strain>
    </source>
</reference>
<proteinExistence type="predicted"/>
<dbReference type="AlphaFoldDB" id="A0A4Q2DCX2"/>
<evidence type="ECO:0000313" key="1">
    <source>
        <dbReference type="EMBL" id="RXW17279.1"/>
    </source>
</evidence>
<keyword evidence="2" id="KW-1185">Reference proteome</keyword>
<accession>A0A4Q2DCX2</accession>
<name>A0A4Q2DCX2_9AGAR</name>
<comment type="caution">
    <text evidence="1">The sequence shown here is derived from an EMBL/GenBank/DDBJ whole genome shotgun (WGS) entry which is preliminary data.</text>
</comment>
<gene>
    <name evidence="1" type="ORF">EST38_g8574</name>
</gene>
<dbReference type="EMBL" id="SDEE01000353">
    <property type="protein sequence ID" value="RXW17279.1"/>
    <property type="molecule type" value="Genomic_DNA"/>
</dbReference>
<organism evidence="1 2">
    <name type="scientific">Candolleomyces aberdarensis</name>
    <dbReference type="NCBI Taxonomy" id="2316362"/>
    <lineage>
        <taxon>Eukaryota</taxon>
        <taxon>Fungi</taxon>
        <taxon>Dikarya</taxon>
        <taxon>Basidiomycota</taxon>
        <taxon>Agaricomycotina</taxon>
        <taxon>Agaricomycetes</taxon>
        <taxon>Agaricomycetidae</taxon>
        <taxon>Agaricales</taxon>
        <taxon>Agaricineae</taxon>
        <taxon>Psathyrellaceae</taxon>
        <taxon>Candolleomyces</taxon>
    </lineage>
</organism>
<evidence type="ECO:0000313" key="2">
    <source>
        <dbReference type="Proteomes" id="UP000290288"/>
    </source>
</evidence>
<protein>
    <submittedName>
        <fullName evidence="1">Uncharacterized protein</fullName>
    </submittedName>
</protein>